<dbReference type="Pfam" id="PF01042">
    <property type="entry name" value="Ribonuc_L-PSP"/>
    <property type="match status" value="1"/>
</dbReference>
<geneLocation type="plasmid" evidence="4">
    <name>puw386</name>
</geneLocation>
<dbReference type="FunFam" id="3.30.1330.40:FF:000001">
    <property type="entry name" value="L-PSP family endoribonuclease"/>
    <property type="match status" value="1"/>
</dbReference>
<organism evidence="2">
    <name type="scientific">Ralstonia solanacearum</name>
    <name type="common">Pseudomonas solanacearum</name>
    <dbReference type="NCBI Taxonomy" id="305"/>
    <lineage>
        <taxon>Bacteria</taxon>
        <taxon>Pseudomonadati</taxon>
        <taxon>Pseudomonadota</taxon>
        <taxon>Betaproteobacteria</taxon>
        <taxon>Burkholderiales</taxon>
        <taxon>Burkholderiaceae</taxon>
        <taxon>Ralstonia</taxon>
        <taxon>Ralstonia solanacearum species complex</taxon>
    </lineage>
</organism>
<gene>
    <name evidence="2" type="primary">yjgF</name>
    <name evidence="3" type="ORF">E7Z57_22455</name>
    <name evidence="2" type="ORF">RUN39_v1_1960011</name>
</gene>
<accession>A0A0S4U0N2</accession>
<dbReference type="InterPro" id="IPR035959">
    <property type="entry name" value="RutC-like_sf"/>
</dbReference>
<evidence type="ECO:0000256" key="1">
    <source>
        <dbReference type="ARBA" id="ARBA00010552"/>
    </source>
</evidence>
<evidence type="ECO:0000313" key="4">
    <source>
        <dbReference type="Proteomes" id="UP000310553"/>
    </source>
</evidence>
<dbReference type="EMBL" id="LN899819">
    <property type="protein sequence ID" value="CUV15671.1"/>
    <property type="molecule type" value="Genomic_DNA"/>
</dbReference>
<dbReference type="CDD" id="cd00448">
    <property type="entry name" value="YjgF_YER057c_UK114_family"/>
    <property type="match status" value="1"/>
</dbReference>
<dbReference type="PATRIC" id="fig|305.106.peg.4589"/>
<dbReference type="EC" id="3.5.4.-" evidence="2"/>
<dbReference type="GO" id="GO:0019239">
    <property type="term" value="F:deaminase activity"/>
    <property type="evidence" value="ECO:0007669"/>
    <property type="project" value="TreeGrafter"/>
</dbReference>
<keyword evidence="3" id="KW-0614">Plasmid</keyword>
<dbReference type="InterPro" id="IPR006175">
    <property type="entry name" value="YjgF/YER057c/UK114"/>
</dbReference>
<protein>
    <submittedName>
        <fullName evidence="2">Enamine/imine deaminase</fullName>
        <ecNumber evidence="2">3.5.4.-</ecNumber>
    </submittedName>
    <submittedName>
        <fullName evidence="3">RidA family protein</fullName>
    </submittedName>
</protein>
<dbReference type="PANTHER" id="PTHR11803">
    <property type="entry name" value="2-IMINOBUTANOATE/2-IMINOPROPANOATE DEAMINASE RIDA"/>
    <property type="match status" value="1"/>
</dbReference>
<evidence type="ECO:0000313" key="3">
    <source>
        <dbReference type="EMBL" id="QCX51771.1"/>
    </source>
</evidence>
<sequence length="125" mass="13631">MPIEYFAESNPATRTLPRSLATKAGDLVFVSGQVARGEDGSIISGGIEAHTRQTLENVAHVLALAGCTLADVVKTTVWLEDARDFDAFNRVYGEFFRDNKPSRSTLQGKNMVGTKIEIEAIAYKP</sequence>
<name>A0A0S4U0N2_RALSL</name>
<geneLocation type="plasmid" evidence="3">
    <name>pUW386</name>
</geneLocation>
<reference evidence="2" key="1">
    <citation type="submission" date="2015-10" db="EMBL/GenBank/DDBJ databases">
        <authorList>
            <person name="Gilbert D.G."/>
        </authorList>
    </citation>
    <scope>NUCLEOTIDE SEQUENCE</scope>
    <source>
        <strain evidence="2">Phyl III-seqv23</strain>
    </source>
</reference>
<reference evidence="3 4" key="2">
    <citation type="submission" date="2019-04" db="EMBL/GenBank/DDBJ databases">
        <title>Complete Genome of UW386 and Higher Quality Genome of UW700.</title>
        <authorList>
            <person name="Jacobs J."/>
            <person name="Perez A."/>
            <person name="Steidl O."/>
            <person name="Allen C."/>
        </authorList>
    </citation>
    <scope>NUCLEOTIDE SEQUENCE [LARGE SCALE GENOMIC DNA]</scope>
    <source>
        <strain evidence="3 4">UW386</strain>
        <plasmid evidence="4">puw386</plasmid>
        <plasmid evidence="3">pUW386</plasmid>
    </source>
</reference>
<dbReference type="GO" id="GO:0005829">
    <property type="term" value="C:cytosol"/>
    <property type="evidence" value="ECO:0007669"/>
    <property type="project" value="TreeGrafter"/>
</dbReference>
<dbReference type="Proteomes" id="UP000310553">
    <property type="component" value="Plasmid pUW386"/>
</dbReference>
<proteinExistence type="inferred from homology"/>
<keyword evidence="2" id="KW-0378">Hydrolase</keyword>
<dbReference type="Gene3D" id="3.30.1330.40">
    <property type="entry name" value="RutC-like"/>
    <property type="match status" value="1"/>
</dbReference>
<dbReference type="PANTHER" id="PTHR11803:SF58">
    <property type="entry name" value="PROTEIN HMF1-RELATED"/>
    <property type="match status" value="1"/>
</dbReference>
<evidence type="ECO:0000313" key="2">
    <source>
        <dbReference type="EMBL" id="CUV15671.1"/>
    </source>
</evidence>
<dbReference type="SUPFAM" id="SSF55298">
    <property type="entry name" value="YjgF-like"/>
    <property type="match status" value="1"/>
</dbReference>
<dbReference type="AlphaFoldDB" id="A0A0S4U0N2"/>
<comment type="similarity">
    <text evidence="1">Belongs to the RutC family.</text>
</comment>
<dbReference type="EMBL" id="CP039340">
    <property type="protein sequence ID" value="QCX51771.1"/>
    <property type="molecule type" value="Genomic_DNA"/>
</dbReference>